<dbReference type="Proteomes" id="UP000237846">
    <property type="component" value="Unassembled WGS sequence"/>
</dbReference>
<evidence type="ECO:0000256" key="1">
    <source>
        <dbReference type="SAM" id="MobiDB-lite"/>
    </source>
</evidence>
<dbReference type="InterPro" id="IPR037181">
    <property type="entry name" value="SUFU_N"/>
</dbReference>
<dbReference type="InterPro" id="IPR020941">
    <property type="entry name" value="SUFU-like_domain"/>
</dbReference>
<dbReference type="AlphaFoldDB" id="A0A2T0PVH2"/>
<evidence type="ECO:0000313" key="4">
    <source>
        <dbReference type="Proteomes" id="UP000237846"/>
    </source>
</evidence>
<comment type="caution">
    <text evidence="3">The sequence shown here is derived from an EMBL/GenBank/DDBJ whole genome shotgun (WGS) entry which is preliminary data.</text>
</comment>
<feature type="domain" description="Suppressor of fused-like" evidence="2">
    <location>
        <begin position="206"/>
        <end position="357"/>
    </location>
</feature>
<dbReference type="OrthoDB" id="333049at2"/>
<gene>
    <name evidence="3" type="ORF">CLV72_109142</name>
</gene>
<protein>
    <submittedName>
        <fullName evidence="3">Suppressor of fused protein SUFU</fullName>
    </submittedName>
</protein>
<evidence type="ECO:0000259" key="2">
    <source>
        <dbReference type="Pfam" id="PF05076"/>
    </source>
</evidence>
<evidence type="ECO:0000313" key="3">
    <source>
        <dbReference type="EMBL" id="PRX95533.1"/>
    </source>
</evidence>
<feature type="region of interest" description="Disordered" evidence="1">
    <location>
        <begin position="51"/>
        <end position="80"/>
    </location>
</feature>
<reference evidence="3 4" key="1">
    <citation type="submission" date="2018-03" db="EMBL/GenBank/DDBJ databases">
        <title>Genomic Encyclopedia of Archaeal and Bacterial Type Strains, Phase II (KMG-II): from individual species to whole genera.</title>
        <authorList>
            <person name="Goeker M."/>
        </authorList>
    </citation>
    <scope>NUCLEOTIDE SEQUENCE [LARGE SCALE GENOMIC DNA]</scope>
    <source>
        <strain evidence="3 4">DSM 45601</strain>
    </source>
</reference>
<dbReference type="SUPFAM" id="SSF103359">
    <property type="entry name" value="Suppressor of Fused, N-terminal domain"/>
    <property type="match status" value="1"/>
</dbReference>
<proteinExistence type="predicted"/>
<dbReference type="EMBL" id="PVZC01000009">
    <property type="protein sequence ID" value="PRX95533.1"/>
    <property type="molecule type" value="Genomic_DNA"/>
</dbReference>
<name>A0A2T0PVH2_9ACTN</name>
<sequence length="359" mass="40218">MTVPRVLFDQSSPYRSRRLVIEYDGTTTAAYLLDDRGEVVVPVWLANHRPAPSDGEAARRWSGEAPAMPAEHTRHPGGRPPLDTTRLEVVWFEEGDGVAVLEEGALLAVVPGWADASAGEPGYARDALGDTPFARELAPMEKRFAERVERSRAFWRWRRHPDSWPQVQVSVLRHLEEHVIGPSGRYWEAGTEQPPRVAVTERRAAPWRPYTVLSTVGMCAQRMPAVERYHDDVRPHARVELALATTQPSENALQVFLWLAKYPWRAVTWFGPGHRVKWYLDPSSFPLGSGYAGVLMLDDPSMLAGPEVPETAGFEVAGDPVRWLWLVPVTQADRELAREAGAAELTRRLAEQGRGWVVT</sequence>
<dbReference type="Pfam" id="PF05076">
    <property type="entry name" value="SUFU"/>
    <property type="match status" value="1"/>
</dbReference>
<keyword evidence="4" id="KW-1185">Reference proteome</keyword>
<organism evidence="3 4">
    <name type="scientific">Allonocardiopsis opalescens</name>
    <dbReference type="NCBI Taxonomy" id="1144618"/>
    <lineage>
        <taxon>Bacteria</taxon>
        <taxon>Bacillati</taxon>
        <taxon>Actinomycetota</taxon>
        <taxon>Actinomycetes</taxon>
        <taxon>Streptosporangiales</taxon>
        <taxon>Allonocardiopsis</taxon>
    </lineage>
</organism>
<accession>A0A2T0PVH2</accession>
<dbReference type="RefSeq" id="WP_106251681.1">
    <property type="nucleotide sequence ID" value="NZ_PVZC01000009.1"/>
</dbReference>